<protein>
    <submittedName>
        <fullName evidence="5">DNA-processing protein DprA</fullName>
    </submittedName>
</protein>
<evidence type="ECO:0000313" key="6">
    <source>
        <dbReference type="Proteomes" id="UP001500956"/>
    </source>
</evidence>
<comment type="similarity">
    <text evidence="1">Belongs to the DprA/Smf family.</text>
</comment>
<dbReference type="EMBL" id="BAABID010000014">
    <property type="protein sequence ID" value="GAA4733568.1"/>
    <property type="molecule type" value="Genomic_DNA"/>
</dbReference>
<keyword evidence="6" id="KW-1185">Reference proteome</keyword>
<dbReference type="PANTHER" id="PTHR43022">
    <property type="entry name" value="PROTEIN SMF"/>
    <property type="match status" value="1"/>
</dbReference>
<dbReference type="Proteomes" id="UP001500956">
    <property type="component" value="Unassembled WGS sequence"/>
</dbReference>
<dbReference type="RefSeq" id="WP_172152350.1">
    <property type="nucleotide sequence ID" value="NZ_BAABID010000014.1"/>
</dbReference>
<dbReference type="InterPro" id="IPR003488">
    <property type="entry name" value="DprA"/>
</dbReference>
<dbReference type="InterPro" id="IPR041614">
    <property type="entry name" value="DprA_WH"/>
</dbReference>
<dbReference type="PANTHER" id="PTHR43022:SF1">
    <property type="entry name" value="PROTEIN SMF"/>
    <property type="match status" value="1"/>
</dbReference>
<evidence type="ECO:0000259" key="3">
    <source>
        <dbReference type="Pfam" id="PF02481"/>
    </source>
</evidence>
<accession>A0ABP8YPE4</accession>
<evidence type="ECO:0000259" key="4">
    <source>
        <dbReference type="Pfam" id="PF17782"/>
    </source>
</evidence>
<organism evidence="5 6">
    <name type="scientific">Isoptericola chiayiensis</name>
    <dbReference type="NCBI Taxonomy" id="579446"/>
    <lineage>
        <taxon>Bacteria</taxon>
        <taxon>Bacillati</taxon>
        <taxon>Actinomycetota</taxon>
        <taxon>Actinomycetes</taxon>
        <taxon>Micrococcales</taxon>
        <taxon>Promicromonosporaceae</taxon>
        <taxon>Isoptericola</taxon>
    </lineage>
</organism>
<name>A0ABP8YPE4_9MICO</name>
<feature type="region of interest" description="Disordered" evidence="2">
    <location>
        <begin position="355"/>
        <end position="379"/>
    </location>
</feature>
<proteinExistence type="inferred from homology"/>
<dbReference type="InterPro" id="IPR057666">
    <property type="entry name" value="DrpA_SLOG"/>
</dbReference>
<feature type="domain" description="DprA winged helix" evidence="4">
    <location>
        <begin position="371"/>
        <end position="424"/>
    </location>
</feature>
<reference evidence="6" key="1">
    <citation type="journal article" date="2019" name="Int. J. Syst. Evol. Microbiol.">
        <title>The Global Catalogue of Microorganisms (GCM) 10K type strain sequencing project: providing services to taxonomists for standard genome sequencing and annotation.</title>
        <authorList>
            <consortium name="The Broad Institute Genomics Platform"/>
            <consortium name="The Broad Institute Genome Sequencing Center for Infectious Disease"/>
            <person name="Wu L."/>
            <person name="Ma J."/>
        </authorList>
    </citation>
    <scope>NUCLEOTIDE SEQUENCE [LARGE SCALE GENOMIC DNA]</scope>
    <source>
        <strain evidence="6">JCM 18063</strain>
    </source>
</reference>
<dbReference type="Pfam" id="PF02481">
    <property type="entry name" value="DNA_processg_A"/>
    <property type="match status" value="1"/>
</dbReference>
<evidence type="ECO:0000313" key="5">
    <source>
        <dbReference type="EMBL" id="GAA4733568.1"/>
    </source>
</evidence>
<dbReference type="Gene3D" id="3.40.50.450">
    <property type="match status" value="1"/>
</dbReference>
<dbReference type="InterPro" id="IPR036388">
    <property type="entry name" value="WH-like_DNA-bd_sf"/>
</dbReference>
<dbReference type="Gene3D" id="1.10.10.10">
    <property type="entry name" value="Winged helix-like DNA-binding domain superfamily/Winged helix DNA-binding domain"/>
    <property type="match status" value="1"/>
</dbReference>
<feature type="domain" description="Smf/DprA SLOG" evidence="3">
    <location>
        <begin position="137"/>
        <end position="349"/>
    </location>
</feature>
<evidence type="ECO:0000256" key="1">
    <source>
        <dbReference type="ARBA" id="ARBA00006525"/>
    </source>
</evidence>
<evidence type="ECO:0000256" key="2">
    <source>
        <dbReference type="SAM" id="MobiDB-lite"/>
    </source>
</evidence>
<dbReference type="Pfam" id="PF17782">
    <property type="entry name" value="WHD_DprA"/>
    <property type="match status" value="1"/>
</dbReference>
<dbReference type="SUPFAM" id="SSF102405">
    <property type="entry name" value="MCP/YpsA-like"/>
    <property type="match status" value="1"/>
</dbReference>
<sequence>MDEPLFELPTGRRAAVDFDVTDPVLAAAAWSRLAEPGDVVAGALVQHLGATEALTWLLEAVADPARALRSGPAELVPRRGTTVACGTAGGPADPVDRDGGTGALRRLRDAVGRWAPRLETLDPRRELRVLHRRGGVLLTPADPGWPSRLADLGAAAPFALWVRGRPDVASWSSRAVSVVGARAATAYGERVTEDLAAGLADVGFTVVSGGAYGIDAAAHRGALASGGTTAAVLAGGVDRYYPQGNDGLLRRTVEAGGAVVAEVPPGSAPFRQRFLARNRVIAALTAATVVVEAAQRSGALSTARRASELLRPVGAVPGPVTSMTSAGCHALVRDGVAVCVTGVDDVVELAGAAGEGVTDAGADDRTGPGRSEPGPQERQVLDALPVRSATTVDSLARTAGLPPRRVVAALGALERSGMAAREGGRWRRRAR</sequence>
<dbReference type="NCBIfam" id="TIGR00732">
    <property type="entry name" value="dprA"/>
    <property type="match status" value="1"/>
</dbReference>
<gene>
    <name evidence="5" type="primary">dprA</name>
    <name evidence="5" type="ORF">GCM10023216_27410</name>
</gene>
<comment type="caution">
    <text evidence="5">The sequence shown here is derived from an EMBL/GenBank/DDBJ whole genome shotgun (WGS) entry which is preliminary data.</text>
</comment>